<protein>
    <submittedName>
        <fullName evidence="3">Aste57867_17223 protein</fullName>
    </submittedName>
</protein>
<keyword evidence="4" id="KW-1185">Reference proteome</keyword>
<accession>A0A485L795</accession>
<feature type="region of interest" description="Disordered" evidence="1">
    <location>
        <begin position="1"/>
        <end position="46"/>
    </location>
</feature>
<dbReference type="Proteomes" id="UP000332933">
    <property type="component" value="Unassembled WGS sequence"/>
</dbReference>
<feature type="compositionally biased region" description="Polar residues" evidence="1">
    <location>
        <begin position="25"/>
        <end position="46"/>
    </location>
</feature>
<name>A0A485L795_9STRA</name>
<gene>
    <name evidence="3" type="primary">Aste57867_17223</name>
    <name evidence="2" type="ORF">As57867_017164</name>
    <name evidence="3" type="ORF">ASTE57867_17223</name>
</gene>
<evidence type="ECO:0000313" key="3">
    <source>
        <dbReference type="EMBL" id="VFT93980.1"/>
    </source>
</evidence>
<evidence type="ECO:0000313" key="2">
    <source>
        <dbReference type="EMBL" id="KAF0691594.1"/>
    </source>
</evidence>
<evidence type="ECO:0000313" key="4">
    <source>
        <dbReference type="Proteomes" id="UP000332933"/>
    </source>
</evidence>
<sequence>MCKDVSNLTTQRTRKTRKLDVENSPGPTATSIPGPHSRSNTTKPYNTNSYLVFIDGTAYCADLYNSKFGFVPQSVHDRIECNVLGFLVDNKRLMCESVLLPFWSVV</sequence>
<dbReference type="AlphaFoldDB" id="A0A485L795"/>
<evidence type="ECO:0000256" key="1">
    <source>
        <dbReference type="SAM" id="MobiDB-lite"/>
    </source>
</evidence>
<dbReference type="EMBL" id="VJMH01006058">
    <property type="protein sequence ID" value="KAF0691594.1"/>
    <property type="molecule type" value="Genomic_DNA"/>
</dbReference>
<dbReference type="EMBL" id="CAADRA010006079">
    <property type="protein sequence ID" value="VFT93980.1"/>
    <property type="molecule type" value="Genomic_DNA"/>
</dbReference>
<reference evidence="2" key="2">
    <citation type="submission" date="2019-06" db="EMBL/GenBank/DDBJ databases">
        <title>Genomics analysis of Aphanomyces spp. identifies a new class of oomycete effector associated with host adaptation.</title>
        <authorList>
            <person name="Gaulin E."/>
        </authorList>
    </citation>
    <scope>NUCLEOTIDE SEQUENCE</scope>
    <source>
        <strain evidence="2">CBS 578.67</strain>
    </source>
</reference>
<organism evidence="3 4">
    <name type="scientific">Aphanomyces stellatus</name>
    <dbReference type="NCBI Taxonomy" id="120398"/>
    <lineage>
        <taxon>Eukaryota</taxon>
        <taxon>Sar</taxon>
        <taxon>Stramenopiles</taxon>
        <taxon>Oomycota</taxon>
        <taxon>Saprolegniomycetes</taxon>
        <taxon>Saprolegniales</taxon>
        <taxon>Verrucalvaceae</taxon>
        <taxon>Aphanomyces</taxon>
    </lineage>
</organism>
<proteinExistence type="predicted"/>
<reference evidence="3 4" key="1">
    <citation type="submission" date="2019-03" db="EMBL/GenBank/DDBJ databases">
        <authorList>
            <person name="Gaulin E."/>
            <person name="Dumas B."/>
        </authorList>
    </citation>
    <scope>NUCLEOTIDE SEQUENCE [LARGE SCALE GENOMIC DNA]</scope>
    <source>
        <strain evidence="3">CBS 568.67</strain>
    </source>
</reference>